<accession>A0A212L4T4</accession>
<evidence type="ECO:0000313" key="2">
    <source>
        <dbReference type="EMBL" id="SCM72535.1"/>
    </source>
</evidence>
<keyword evidence="1" id="KW-1133">Transmembrane helix</keyword>
<organism evidence="2">
    <name type="scientific">uncultured Desulfovibrio sp</name>
    <dbReference type="NCBI Taxonomy" id="167968"/>
    <lineage>
        <taxon>Bacteria</taxon>
        <taxon>Pseudomonadati</taxon>
        <taxon>Thermodesulfobacteriota</taxon>
        <taxon>Desulfovibrionia</taxon>
        <taxon>Desulfovibrionales</taxon>
        <taxon>Desulfovibrionaceae</taxon>
        <taxon>Desulfovibrio</taxon>
        <taxon>environmental samples</taxon>
    </lineage>
</organism>
<evidence type="ECO:0000256" key="1">
    <source>
        <dbReference type="SAM" id="Phobius"/>
    </source>
</evidence>
<protein>
    <submittedName>
        <fullName evidence="2">Uncharacterized protein</fullName>
    </submittedName>
</protein>
<feature type="transmembrane region" description="Helical" evidence="1">
    <location>
        <begin position="17"/>
        <end position="38"/>
    </location>
</feature>
<dbReference type="RefSeq" id="WP_179980260.1">
    <property type="nucleotide sequence ID" value="NZ_LT608333.1"/>
</dbReference>
<gene>
    <name evidence="2" type="ORF">KL86DES1_20683</name>
</gene>
<sequence>MSKTLTESAYLSRYFRVLLLLALVVGLLALPYTLWWLYKSGDVGVERAVEAQSSGQFAVFGSGVSQDFVDYKLQLYAKVKPEIAAVGSSRVMQFRGAYFRKSFLNVGGTAGNLSVLRSTLDAMLALHKPDAVIIGLDFWWFMPQWQPDPFKDEPPTSGSYNYGFESLKKPWAWLLEGKISVHDLIAPVLLESAGGFRAGRYGIMAQQTDDGFGPDGSWYYTAETTGQKRPFDYQFEDTLKQVRHGIKAFFRAKPIAGSRDPGGISSAHLDAFAEIYCRLKARGIATFVFISPLSVKVLDAIRQREADYPHLFHLREALLARGIEVMDFTDARTFGSSDCEFVDGFHGGEVTYARMLRDMADRWPALLTYVNMEKINATIRDWRGHALVFDPRLTDKPEIDFNNFNCPKRKP</sequence>
<dbReference type="EMBL" id="FMJC01000002">
    <property type="protein sequence ID" value="SCM72535.1"/>
    <property type="molecule type" value="Genomic_DNA"/>
</dbReference>
<dbReference type="AlphaFoldDB" id="A0A212L4T4"/>
<keyword evidence="1" id="KW-0472">Membrane</keyword>
<name>A0A212L4T4_9BACT</name>
<reference evidence="2" key="1">
    <citation type="submission" date="2016-08" db="EMBL/GenBank/DDBJ databases">
        <authorList>
            <person name="Seilhamer J.J."/>
        </authorList>
    </citation>
    <scope>NUCLEOTIDE SEQUENCE</scope>
    <source>
        <strain evidence="2">86-1</strain>
    </source>
</reference>
<keyword evidence="1" id="KW-0812">Transmembrane</keyword>
<proteinExistence type="predicted"/>